<dbReference type="Pfam" id="PF04203">
    <property type="entry name" value="Sortase"/>
    <property type="match status" value="1"/>
</dbReference>
<dbReference type="Proteomes" id="UP000034607">
    <property type="component" value="Unassembled WGS sequence"/>
</dbReference>
<sequence length="224" mass="24878">MSQKPTRIISTLFLFAGVLLLASAVFPIALSHLRFLLYPNPRLLDPTATSGRPATFVVNALGLASIDYTLATSWFENAPSSPSPPPSKVTHFSLSIPRLQMQDVTVEVNGTDLKQNAIHYPGTALPGSYGNTVVFGHSSLPQLYRPGYPLTIFNPLPKAQVGDEVIVKYDGITYRYVIKKTQEVRPNQIEVLTQHYDRYQLTLITCVPLGTYWRRFVATAELVN</sequence>
<dbReference type="InterPro" id="IPR023365">
    <property type="entry name" value="Sortase_dom-sf"/>
</dbReference>
<dbReference type="InterPro" id="IPR005754">
    <property type="entry name" value="Sortase"/>
</dbReference>
<evidence type="ECO:0000256" key="1">
    <source>
        <dbReference type="ARBA" id="ARBA00022801"/>
    </source>
</evidence>
<dbReference type="NCBIfam" id="TIGR01076">
    <property type="entry name" value="sortase_fam"/>
    <property type="match status" value="1"/>
</dbReference>
<proteinExistence type="predicted"/>
<reference evidence="2 3" key="1">
    <citation type="journal article" date="2015" name="Nature">
        <title>rRNA introns, odd ribosomes, and small enigmatic genomes across a large radiation of phyla.</title>
        <authorList>
            <person name="Brown C.T."/>
            <person name="Hug L.A."/>
            <person name="Thomas B.C."/>
            <person name="Sharon I."/>
            <person name="Castelle C.J."/>
            <person name="Singh A."/>
            <person name="Wilkins M.J."/>
            <person name="Williams K.H."/>
            <person name="Banfield J.F."/>
        </authorList>
    </citation>
    <scope>NUCLEOTIDE SEQUENCE [LARGE SCALE GENOMIC DNA]</scope>
</reference>
<accession>A0A0G1RI02</accession>
<comment type="caution">
    <text evidence="2">The sequence shown here is derived from an EMBL/GenBank/DDBJ whole genome shotgun (WGS) entry which is preliminary data.</text>
</comment>
<keyword evidence="1" id="KW-0378">Hydrolase</keyword>
<dbReference type="AlphaFoldDB" id="A0A0G1RI02"/>
<evidence type="ECO:0000313" key="3">
    <source>
        <dbReference type="Proteomes" id="UP000034607"/>
    </source>
</evidence>
<dbReference type="CDD" id="cd05830">
    <property type="entry name" value="Sortase_E"/>
    <property type="match status" value="1"/>
</dbReference>
<name>A0A0G1RI02_9BACT</name>
<dbReference type="SUPFAM" id="SSF63817">
    <property type="entry name" value="Sortase"/>
    <property type="match status" value="1"/>
</dbReference>
<organism evidence="2 3">
    <name type="scientific">Candidatus Amesbacteria bacterium GW2011_GWA2_47_11</name>
    <dbReference type="NCBI Taxonomy" id="1618357"/>
    <lineage>
        <taxon>Bacteria</taxon>
        <taxon>Candidatus Amesiibacteriota</taxon>
    </lineage>
</organism>
<dbReference type="GO" id="GO:0016787">
    <property type="term" value="F:hydrolase activity"/>
    <property type="evidence" value="ECO:0007669"/>
    <property type="project" value="UniProtKB-KW"/>
</dbReference>
<dbReference type="InterPro" id="IPR042003">
    <property type="entry name" value="Sortase_E"/>
</dbReference>
<gene>
    <name evidence="2" type="ORF">UX78_C0004G0013</name>
</gene>
<protein>
    <submittedName>
        <fullName evidence="2">Sortase family protein</fullName>
    </submittedName>
</protein>
<evidence type="ECO:0000313" key="2">
    <source>
        <dbReference type="EMBL" id="KKU56687.1"/>
    </source>
</evidence>
<dbReference type="EMBL" id="LCNM01000004">
    <property type="protein sequence ID" value="KKU56687.1"/>
    <property type="molecule type" value="Genomic_DNA"/>
</dbReference>
<dbReference type="Gene3D" id="2.40.260.10">
    <property type="entry name" value="Sortase"/>
    <property type="match status" value="1"/>
</dbReference>